<evidence type="ECO:0000313" key="3">
    <source>
        <dbReference type="Proteomes" id="UP000184543"/>
    </source>
</evidence>
<dbReference type="Pfam" id="PF17963">
    <property type="entry name" value="Big_9"/>
    <property type="match status" value="2"/>
</dbReference>
<dbReference type="Gene3D" id="2.60.40.1080">
    <property type="match status" value="2"/>
</dbReference>
<proteinExistence type="predicted"/>
<evidence type="ECO:0000259" key="1">
    <source>
        <dbReference type="SMART" id="SM00635"/>
    </source>
</evidence>
<dbReference type="SUPFAM" id="SSF49373">
    <property type="entry name" value="Invasin/intimin cell-adhesion fragments"/>
    <property type="match status" value="2"/>
</dbReference>
<dbReference type="InterPro" id="IPR003343">
    <property type="entry name" value="Big_2"/>
</dbReference>
<feature type="domain" description="BIG2" evidence="1">
    <location>
        <begin position="1"/>
        <end position="59"/>
    </location>
</feature>
<accession>A0A1M6PNW8</accession>
<dbReference type="STRING" id="192903.SAMN04488513_1321"/>
<dbReference type="Gene3D" id="2.60.40.2810">
    <property type="match status" value="1"/>
</dbReference>
<evidence type="ECO:0000313" key="2">
    <source>
        <dbReference type="EMBL" id="SHK09601.1"/>
    </source>
</evidence>
<dbReference type="Proteomes" id="UP000184543">
    <property type="component" value="Unassembled WGS sequence"/>
</dbReference>
<organism evidence="2 3">
    <name type="scientific">Pseudozobellia thermophila</name>
    <dbReference type="NCBI Taxonomy" id="192903"/>
    <lineage>
        <taxon>Bacteria</taxon>
        <taxon>Pseudomonadati</taxon>
        <taxon>Bacteroidota</taxon>
        <taxon>Flavobacteriia</taxon>
        <taxon>Flavobacteriales</taxon>
        <taxon>Flavobacteriaceae</taxon>
        <taxon>Pseudozobellia</taxon>
    </lineage>
</organism>
<sequence length="335" mass="34416">MELTVDVEPANADDPGVTWTSSDTSIATVSDTGGVSAVSPGTATITATTVDGGFTDTSEITVNAVSVPVTGIVVEPPTVNLTVGETVELTADVEPVNADDPSVTWTSSDTSIATVSDTGEVSAVSPGTATITATTVDGGFTDTSEITVTEEEVNLPPTAEDISLVIPIYAGNISIDVADKISDPENDDLTVGIQAPPANGTATISGTEIKYTANNGFTGNDVIIYSVDDGNSEVTATITIHVNSPPVANDDYEQVIGTTPIFIDVIENDSDLDEDILSISYIDQPSPISGVSYAEIVGNGISFQAAPGFTGRITFSYTITDGSEYDTALVTIDVN</sequence>
<dbReference type="InterPro" id="IPR008964">
    <property type="entry name" value="Invasin/intimin_cell_adhesion"/>
</dbReference>
<dbReference type="Pfam" id="PF02368">
    <property type="entry name" value="Big_2"/>
    <property type="match status" value="2"/>
</dbReference>
<feature type="domain" description="BIG2" evidence="1">
    <location>
        <begin position="68"/>
        <end position="145"/>
    </location>
</feature>
<dbReference type="SMART" id="SM00635">
    <property type="entry name" value="BID_2"/>
    <property type="match status" value="2"/>
</dbReference>
<keyword evidence="3" id="KW-1185">Reference proteome</keyword>
<reference evidence="3" key="1">
    <citation type="submission" date="2016-11" db="EMBL/GenBank/DDBJ databases">
        <authorList>
            <person name="Varghese N."/>
            <person name="Submissions S."/>
        </authorList>
    </citation>
    <scope>NUCLEOTIDE SEQUENCE [LARGE SCALE GENOMIC DNA]</scope>
    <source>
        <strain evidence="3">DSM 19858</strain>
    </source>
</reference>
<dbReference type="EMBL" id="FQYU01000032">
    <property type="protein sequence ID" value="SHK09601.1"/>
    <property type="molecule type" value="Genomic_DNA"/>
</dbReference>
<gene>
    <name evidence="2" type="ORF">SAMN04488513_1321</name>
</gene>
<name>A0A1M6PNW8_9FLAO</name>
<protein>
    <submittedName>
        <fullName evidence="2">Ig-like domain (Group 2)</fullName>
    </submittedName>
</protein>
<dbReference type="AlphaFoldDB" id="A0A1M6PNW8"/>